<dbReference type="AlphaFoldDB" id="A0A9E8MZQ1"/>
<evidence type="ECO:0000313" key="1">
    <source>
        <dbReference type="EMBL" id="WAC03462.1"/>
    </source>
</evidence>
<proteinExistence type="predicted"/>
<gene>
    <name evidence="1" type="ORF">N7U66_08225</name>
</gene>
<name>A0A9E8MZQ1_9FLAO</name>
<dbReference type="RefSeq" id="WP_267678045.1">
    <property type="nucleotide sequence ID" value="NZ_CP113088.1"/>
</dbReference>
<dbReference type="Proteomes" id="UP001164705">
    <property type="component" value="Chromosome"/>
</dbReference>
<protein>
    <submittedName>
        <fullName evidence="1">Uncharacterized protein</fullName>
    </submittedName>
</protein>
<sequence length="83" mass="9453">MTKGSEHLQLEYDVQNNTLNRVLVNIKRLNKEEKAITAFYNATKETITKNPKTLLSGSIDISNGTIASALLILKWKTVMRKKY</sequence>
<keyword evidence="2" id="KW-1185">Reference proteome</keyword>
<reference evidence="1" key="1">
    <citation type="submission" date="2022-11" db="EMBL/GenBank/DDBJ databases">
        <title>Lacinutrix neustonica HL-RS19T sp. nov., isolated from the surface microlayer sample of brackish Lake Shihwa.</title>
        <authorList>
            <person name="Choi J.Y."/>
            <person name="Hwang C.Y."/>
        </authorList>
    </citation>
    <scope>NUCLEOTIDE SEQUENCE</scope>
    <source>
        <strain evidence="1">HL-RS19</strain>
    </source>
</reference>
<dbReference type="EMBL" id="CP113088">
    <property type="protein sequence ID" value="WAC03462.1"/>
    <property type="molecule type" value="Genomic_DNA"/>
</dbReference>
<dbReference type="KEGG" id="lnu:N7U66_08225"/>
<evidence type="ECO:0000313" key="2">
    <source>
        <dbReference type="Proteomes" id="UP001164705"/>
    </source>
</evidence>
<organism evidence="1 2">
    <name type="scientific">Lacinutrix neustonica</name>
    <dbReference type="NCBI Taxonomy" id="2980107"/>
    <lineage>
        <taxon>Bacteria</taxon>
        <taxon>Pseudomonadati</taxon>
        <taxon>Bacteroidota</taxon>
        <taxon>Flavobacteriia</taxon>
        <taxon>Flavobacteriales</taxon>
        <taxon>Flavobacteriaceae</taxon>
        <taxon>Lacinutrix</taxon>
    </lineage>
</organism>
<accession>A0A9E8MZQ1</accession>